<feature type="signal peptide" evidence="6">
    <location>
        <begin position="1"/>
        <end position="20"/>
    </location>
</feature>
<dbReference type="PROSITE" id="PS00018">
    <property type="entry name" value="EF_HAND_1"/>
    <property type="match status" value="1"/>
</dbReference>
<feature type="compositionally biased region" description="Acidic residues" evidence="5">
    <location>
        <begin position="625"/>
        <end position="635"/>
    </location>
</feature>
<dbReference type="InterPro" id="IPR002372">
    <property type="entry name" value="PQQ_rpt_dom"/>
</dbReference>
<evidence type="ECO:0000259" key="7">
    <source>
        <dbReference type="Pfam" id="PF13360"/>
    </source>
</evidence>
<sequence length="1837" mass="199091">MERILRLFLCSFLVFSLASCGGSGGDSDPGPERQIIDTDGDGVADSSDAFPNDASESRDSDGDGVGDNADAFPNNAAETTDSDGDGVGDNADVFPNDATETLDSDGDGVGDNADAFPNDATETVDSDGDGVGDNSDLFPTDATESADSDGDGVGDNADAFPNDATETTDTDGDGVGDNADVFPNDATESADSDSDGVGDNADAFPNDPSETKDTDNDGTGDNADATPMGEPIPAWSMYQGNKSHNAYITNTLNVSDFNQRWSKYVDLSYSKQGAAADGYVFTTAQNKLSAFSARTGDLLWSKNLTASNPPSYDNGRVYVVTGGHSDAFVWCFDAVSGDLLFKTSIQDQWSNFYAPTIYDGVIYTAGGYYGGVYAIDAETGEELWWVEQNQYDLFTPAVTEDYVLSYTGEHSPQLSIINRLSGAVEANIADPNFEWNGWSMQLAPVVSGNSVLAVHNNRLIHFDLASETIAWEVSGGFVGQPVIAEDKVIVINNRFLEIRSLATGEIVSQWEDFAQLVGDFIVADDIVFARDTSNTYAIDVTANKIVWTLENKSGPMMIAEGALIVQAFDELVAIDVGGDIDEDGIPDYWERRYGLNFEPDEDLDQDGLTAIEEYEFGTEPNLADTDGDGLLDGDEVNTHGTSPLLTDTDGDSLSDYDEVMTHQTNPTLVDSDSDGLSDSIEINAGLDPLNGQDATEDTDGDRYSNYYEVLAGTDWNNNQDHPQIASWGMLQGGASHNGYQPVMLDEANFSLRWQGASDYNFKGFASGKGRLYTVNGGSHSTAELKALDARNGDVIWTYDFGTLNFASAPSFSNDMVFMHSGGRGDTAVWAVNALTGEQVFRSEHESQWPNYSAPTIFQGNIYVNGGYYGGMLVKEANSGADVWSTDDASSGDMWEPAVSDSYVFHPTDSGVIARHRSDGSEAFTVSSNRHETTPVLGTNGNILLSGNTLENVDIATQTSLWTSSHGEITGLPAVGNQSVYYVSQGSLHSVNEVTGGLQWSWKPDSNSIRSNIVATVNHIFIATYWKVYALSSTTGQVLWSADFGGDYLALGAEGALYVGNISSGNVVAFNVGGDSDEDGLPDWWEQLYGLDWAANDAEEDFDEDGVTNLAEYQNNSDPTLVDSDLDGLSDYEEIFNLGTRPDLIDSDDDGLPDAWEVNYGLDPLDASDATSDTDGDLVDAINEFIASTDPTNENDYPQALANVSYSFEDQALPIGFALSDTSTNVSISSDDASDGTYSLLTQSDTTLMFSGFFLGTDLSFDINQTCNVSGTYVSLFVDGVQYYTSSLESGWKTYTAPIPYGHHDIEMKIQSYCNTYLDNLRFEAPPELWESGAERFMMRGSELLFIDSNNEVIRTLTVPNIRYQRGDFVVTFDSRIANIGVNDTKPVVMVYQPLNHTWQELSSSDWTSVLETAVATYDNYLYVVESGSRLGIIRFDLRDGSSSFYGTDSLVISLDVDQQGNLFALTGSEVSQFNAETMALESTKSVVSSQYLGVAANGDLILVTNGYEIIRYTSNGLIESRISIPSSAYADIQVRSDGEIFLPGSYTNAPSLITTTDLQSFENVYVFGTFVAGYPELDSDSDSMPDWWEVMYQLDRHDSTDDASDVDGDALTAVQEWDLHTNPTMSDTDSDGLDDYDETQVHNTNPNLADSDGEGLSDYEEVIEWSTNPVLADTDADGFNDYQEVTIFNTDPNDPNDLPDALTSYAESFEAAVTGWVESEGSDAAWSTTQAHASDGISSLKSGVITDYQTSAVEFTNVFAEGVFSFDVRTSTETCCDNLNVYVNGTLVLSNIISHEAWQNFQLNISAGHNVIKFEYKKDGSVSRSDDAIYIDNIVFE</sequence>
<dbReference type="Gene3D" id="2.130.10.10">
    <property type="entry name" value="YVTN repeat-like/Quinoprotein amine dehydrogenase"/>
    <property type="match status" value="2"/>
</dbReference>
<evidence type="ECO:0000313" key="8">
    <source>
        <dbReference type="EMBL" id="QTH63458.1"/>
    </source>
</evidence>
<dbReference type="Pfam" id="PF13360">
    <property type="entry name" value="PQQ_2"/>
    <property type="match status" value="3"/>
</dbReference>
<comment type="subcellular location">
    <subcellularLocation>
        <location evidence="1">Secreted</location>
    </subcellularLocation>
</comment>
<dbReference type="InterPro" id="IPR011047">
    <property type="entry name" value="Quinoprotein_ADH-like_sf"/>
</dbReference>
<dbReference type="SMART" id="SM00564">
    <property type="entry name" value="PQQ"/>
    <property type="match status" value="8"/>
</dbReference>
<name>A0A975DAV7_9GAMM</name>
<dbReference type="KEGG" id="psym:J1N51_12070"/>
<keyword evidence="9" id="KW-1185">Reference proteome</keyword>
<evidence type="ECO:0000256" key="6">
    <source>
        <dbReference type="SAM" id="SignalP"/>
    </source>
</evidence>
<dbReference type="InterPro" id="IPR059100">
    <property type="entry name" value="TSP3_bac"/>
</dbReference>
<dbReference type="InterPro" id="IPR018247">
    <property type="entry name" value="EF_Hand_1_Ca_BS"/>
</dbReference>
<dbReference type="InterPro" id="IPR053180">
    <property type="entry name" value="Ca-binding_acidic-repeat"/>
</dbReference>
<dbReference type="SUPFAM" id="SSF82171">
    <property type="entry name" value="DPP6 N-terminal domain-like"/>
    <property type="match status" value="1"/>
</dbReference>
<keyword evidence="3 6" id="KW-0732">Signal</keyword>
<dbReference type="PANTHER" id="PTHR37467:SF1">
    <property type="entry name" value="EXPORTED CALCIUM-BINDING GLYCOPROTEIN"/>
    <property type="match status" value="1"/>
</dbReference>
<dbReference type="InterPro" id="IPR015943">
    <property type="entry name" value="WD40/YVTN_repeat-like_dom_sf"/>
</dbReference>
<feature type="domain" description="Pyrrolo-quinoline quinone repeat" evidence="7">
    <location>
        <begin position="286"/>
        <end position="507"/>
    </location>
</feature>
<dbReference type="SUPFAM" id="SSF50998">
    <property type="entry name" value="Quinoprotein alcohol dehydrogenase-like"/>
    <property type="match status" value="2"/>
</dbReference>
<dbReference type="Pfam" id="PF18884">
    <property type="entry name" value="TSP3_bac"/>
    <property type="match status" value="8"/>
</dbReference>
<evidence type="ECO:0000313" key="9">
    <source>
        <dbReference type="Proteomes" id="UP000682739"/>
    </source>
</evidence>
<dbReference type="PANTHER" id="PTHR37467">
    <property type="entry name" value="EXPORTED CALCIUM-BINDING GLYCOPROTEIN-RELATED"/>
    <property type="match status" value="1"/>
</dbReference>
<feature type="compositionally biased region" description="Low complexity" evidence="5">
    <location>
        <begin position="217"/>
        <end position="226"/>
    </location>
</feature>
<dbReference type="InterPro" id="IPR018391">
    <property type="entry name" value="PQQ_b-propeller_rpt"/>
</dbReference>
<dbReference type="EMBL" id="CP072110">
    <property type="protein sequence ID" value="QTH63458.1"/>
    <property type="molecule type" value="Genomic_DNA"/>
</dbReference>
<dbReference type="InterPro" id="IPR028974">
    <property type="entry name" value="TSP_type-3_rpt"/>
</dbReference>
<keyword evidence="2" id="KW-0964">Secreted</keyword>
<feature type="chain" id="PRO_5038067480" evidence="6">
    <location>
        <begin position="21"/>
        <end position="1837"/>
    </location>
</feature>
<evidence type="ECO:0000256" key="1">
    <source>
        <dbReference type="ARBA" id="ARBA00004613"/>
    </source>
</evidence>
<organism evidence="8 9">
    <name type="scientific">Psychrosphaera ytuae</name>
    <dbReference type="NCBI Taxonomy" id="2820710"/>
    <lineage>
        <taxon>Bacteria</taxon>
        <taxon>Pseudomonadati</taxon>
        <taxon>Pseudomonadota</taxon>
        <taxon>Gammaproteobacteria</taxon>
        <taxon>Alteromonadales</taxon>
        <taxon>Pseudoalteromonadaceae</taxon>
        <taxon>Psychrosphaera</taxon>
    </lineage>
</organism>
<dbReference type="Proteomes" id="UP000682739">
    <property type="component" value="Chromosome"/>
</dbReference>
<protein>
    <submittedName>
        <fullName evidence="8">PQQ-binding-like beta-propeller repeat protein</fullName>
    </submittedName>
</protein>
<dbReference type="GO" id="GO:0005509">
    <property type="term" value="F:calcium ion binding"/>
    <property type="evidence" value="ECO:0007669"/>
    <property type="project" value="InterPro"/>
</dbReference>
<evidence type="ECO:0000256" key="4">
    <source>
        <dbReference type="ARBA" id="ARBA00022837"/>
    </source>
</evidence>
<proteinExistence type="predicted"/>
<feature type="domain" description="Pyrrolo-quinoline quinone repeat" evidence="7">
    <location>
        <begin position="948"/>
        <end position="1063"/>
    </location>
</feature>
<gene>
    <name evidence="8" type="ORF">J1N51_12070</name>
</gene>
<feature type="region of interest" description="Disordered" evidence="5">
    <location>
        <begin position="22"/>
        <end position="233"/>
    </location>
</feature>
<evidence type="ECO:0000256" key="3">
    <source>
        <dbReference type="ARBA" id="ARBA00022729"/>
    </source>
</evidence>
<dbReference type="PROSITE" id="PS51257">
    <property type="entry name" value="PROKAR_LIPOPROTEIN"/>
    <property type="match status" value="1"/>
</dbReference>
<dbReference type="SUPFAM" id="SSF103647">
    <property type="entry name" value="TSP type-3 repeat"/>
    <property type="match status" value="3"/>
</dbReference>
<keyword evidence="4" id="KW-0106">Calcium</keyword>
<dbReference type="Gene3D" id="4.10.1080.10">
    <property type="entry name" value="TSP type-3 repeat"/>
    <property type="match status" value="1"/>
</dbReference>
<dbReference type="RefSeq" id="WP_208831514.1">
    <property type="nucleotide sequence ID" value="NZ_CP072110.1"/>
</dbReference>
<evidence type="ECO:0000256" key="2">
    <source>
        <dbReference type="ARBA" id="ARBA00022525"/>
    </source>
</evidence>
<feature type="region of interest" description="Disordered" evidence="5">
    <location>
        <begin position="617"/>
        <end position="653"/>
    </location>
</feature>
<evidence type="ECO:0000256" key="5">
    <source>
        <dbReference type="SAM" id="MobiDB-lite"/>
    </source>
</evidence>
<accession>A0A975DAV7</accession>
<reference evidence="8" key="1">
    <citation type="submission" date="2021-03" db="EMBL/GenBank/DDBJ databases">
        <title>Description of Psychrosphaera ytuae sp. nov. isolated from deep sea sediment of South China Sea.</title>
        <authorList>
            <person name="Zhang J."/>
            <person name="Xu X.-D."/>
        </authorList>
    </citation>
    <scope>NUCLEOTIDE SEQUENCE</scope>
    <source>
        <strain evidence="8">MTZ26</strain>
    </source>
</reference>
<feature type="domain" description="Pyrrolo-quinoline quinone repeat" evidence="7">
    <location>
        <begin position="762"/>
        <end position="844"/>
    </location>
</feature>